<reference evidence="1 2" key="1">
    <citation type="journal article" date="2019" name="Nat. Ecol. Evol.">
        <title>Megaphylogeny resolves global patterns of mushroom evolution.</title>
        <authorList>
            <person name="Varga T."/>
            <person name="Krizsan K."/>
            <person name="Foldi C."/>
            <person name="Dima B."/>
            <person name="Sanchez-Garcia M."/>
            <person name="Sanchez-Ramirez S."/>
            <person name="Szollosi G.J."/>
            <person name="Szarkandi J.G."/>
            <person name="Papp V."/>
            <person name="Albert L."/>
            <person name="Andreopoulos W."/>
            <person name="Angelini C."/>
            <person name="Antonin V."/>
            <person name="Barry K.W."/>
            <person name="Bougher N.L."/>
            <person name="Buchanan P."/>
            <person name="Buyck B."/>
            <person name="Bense V."/>
            <person name="Catcheside P."/>
            <person name="Chovatia M."/>
            <person name="Cooper J."/>
            <person name="Damon W."/>
            <person name="Desjardin D."/>
            <person name="Finy P."/>
            <person name="Geml J."/>
            <person name="Haridas S."/>
            <person name="Hughes K."/>
            <person name="Justo A."/>
            <person name="Karasinski D."/>
            <person name="Kautmanova I."/>
            <person name="Kiss B."/>
            <person name="Kocsube S."/>
            <person name="Kotiranta H."/>
            <person name="LaButti K.M."/>
            <person name="Lechner B.E."/>
            <person name="Liimatainen K."/>
            <person name="Lipzen A."/>
            <person name="Lukacs Z."/>
            <person name="Mihaltcheva S."/>
            <person name="Morgado L.N."/>
            <person name="Niskanen T."/>
            <person name="Noordeloos M.E."/>
            <person name="Ohm R.A."/>
            <person name="Ortiz-Santana B."/>
            <person name="Ovrebo C."/>
            <person name="Racz N."/>
            <person name="Riley R."/>
            <person name="Savchenko A."/>
            <person name="Shiryaev A."/>
            <person name="Soop K."/>
            <person name="Spirin V."/>
            <person name="Szebenyi C."/>
            <person name="Tomsovsky M."/>
            <person name="Tulloss R.E."/>
            <person name="Uehling J."/>
            <person name="Grigoriev I.V."/>
            <person name="Vagvolgyi C."/>
            <person name="Papp T."/>
            <person name="Martin F.M."/>
            <person name="Miettinen O."/>
            <person name="Hibbett D.S."/>
            <person name="Nagy L.G."/>
        </authorList>
    </citation>
    <scope>NUCLEOTIDE SEQUENCE [LARGE SCALE GENOMIC DNA]</scope>
    <source>
        <strain evidence="1 2">OMC1185</strain>
    </source>
</reference>
<evidence type="ECO:0000313" key="2">
    <source>
        <dbReference type="Proteomes" id="UP000305948"/>
    </source>
</evidence>
<organism evidence="1 2">
    <name type="scientific">Heliocybe sulcata</name>
    <dbReference type="NCBI Taxonomy" id="5364"/>
    <lineage>
        <taxon>Eukaryota</taxon>
        <taxon>Fungi</taxon>
        <taxon>Dikarya</taxon>
        <taxon>Basidiomycota</taxon>
        <taxon>Agaricomycotina</taxon>
        <taxon>Agaricomycetes</taxon>
        <taxon>Gloeophyllales</taxon>
        <taxon>Gloeophyllaceae</taxon>
        <taxon>Heliocybe</taxon>
    </lineage>
</organism>
<evidence type="ECO:0000313" key="1">
    <source>
        <dbReference type="EMBL" id="TFK48432.1"/>
    </source>
</evidence>
<dbReference type="AlphaFoldDB" id="A0A5C3MUH5"/>
<proteinExistence type="predicted"/>
<accession>A0A5C3MUH5</accession>
<keyword evidence="2" id="KW-1185">Reference proteome</keyword>
<dbReference type="Proteomes" id="UP000305948">
    <property type="component" value="Unassembled WGS sequence"/>
</dbReference>
<name>A0A5C3MUH5_9AGAM</name>
<gene>
    <name evidence="1" type="ORF">OE88DRAFT_1664224</name>
</gene>
<protein>
    <recommendedName>
        <fullName evidence="3">F-box domain-containing protein</fullName>
    </recommendedName>
</protein>
<dbReference type="EMBL" id="ML213519">
    <property type="protein sequence ID" value="TFK48432.1"/>
    <property type="molecule type" value="Genomic_DNA"/>
</dbReference>
<dbReference type="OrthoDB" id="3031760at2759"/>
<evidence type="ECO:0008006" key="3">
    <source>
        <dbReference type="Google" id="ProtNLM"/>
    </source>
</evidence>
<sequence>MPLWITKYDIVCLILEALLEGHVDRSSDSDILNIGLTCRTLLEPAMDCLWRQRHIFSLIRLLPKDIIALQRGLWPRPSTWVSIVFC</sequence>